<dbReference type="EMBL" id="LBWB01000016">
    <property type="protein sequence ID" value="KKR00161.1"/>
    <property type="molecule type" value="Genomic_DNA"/>
</dbReference>
<accession>A0A0G0MIJ1</accession>
<dbReference type="Proteomes" id="UP000033881">
    <property type="component" value="Unassembled WGS sequence"/>
</dbReference>
<dbReference type="AlphaFoldDB" id="A0A0G0MIJ1"/>
<name>A0A0G0MIJ1_9BACT</name>
<gene>
    <name evidence="1" type="ORF">UT24_C0016G0050</name>
</gene>
<sequence length="52" mass="6193">MTTNESRRKLTEEERVIKEIDFIAQGEKDSEKDILFLVEYCLDIPCQLFVKK</sequence>
<proteinExistence type="predicted"/>
<organism evidence="1 2">
    <name type="scientific">Candidatus Woesebacteria bacterium GW2011_GWB1_39_12</name>
    <dbReference type="NCBI Taxonomy" id="1618574"/>
    <lineage>
        <taxon>Bacteria</taxon>
        <taxon>Candidatus Woeseibacteriota</taxon>
    </lineage>
</organism>
<comment type="caution">
    <text evidence="1">The sequence shown here is derived from an EMBL/GenBank/DDBJ whole genome shotgun (WGS) entry which is preliminary data.</text>
</comment>
<reference evidence="1 2" key="1">
    <citation type="journal article" date="2015" name="Nature">
        <title>rRNA introns, odd ribosomes, and small enigmatic genomes across a large radiation of phyla.</title>
        <authorList>
            <person name="Brown C.T."/>
            <person name="Hug L.A."/>
            <person name="Thomas B.C."/>
            <person name="Sharon I."/>
            <person name="Castelle C.J."/>
            <person name="Singh A."/>
            <person name="Wilkins M.J."/>
            <person name="Williams K.H."/>
            <person name="Banfield J.F."/>
        </authorList>
    </citation>
    <scope>NUCLEOTIDE SEQUENCE [LARGE SCALE GENOMIC DNA]</scope>
</reference>
<protein>
    <submittedName>
        <fullName evidence="1">Uncharacterized protein</fullName>
    </submittedName>
</protein>
<evidence type="ECO:0000313" key="2">
    <source>
        <dbReference type="Proteomes" id="UP000033881"/>
    </source>
</evidence>
<dbReference type="STRING" id="1618574.UT24_C0016G0050"/>
<evidence type="ECO:0000313" key="1">
    <source>
        <dbReference type="EMBL" id="KKR00161.1"/>
    </source>
</evidence>